<gene>
    <name evidence="7" type="ORF">HMPREF0179_00025</name>
</gene>
<dbReference type="PANTHER" id="PTHR43182:SF1">
    <property type="entry name" value="COBALT-PRECORRIN-7 C(5)-METHYLTRANSFERASE"/>
    <property type="match status" value="1"/>
</dbReference>
<evidence type="ECO:0000256" key="1">
    <source>
        <dbReference type="ARBA" id="ARBA00004953"/>
    </source>
</evidence>
<evidence type="ECO:0000256" key="2">
    <source>
        <dbReference type="ARBA" id="ARBA00022573"/>
    </source>
</evidence>
<dbReference type="InterPro" id="IPR014777">
    <property type="entry name" value="4pyrrole_Mease_sub1"/>
</dbReference>
<reference evidence="7 8" key="1">
    <citation type="submission" date="2010-10" db="EMBL/GenBank/DDBJ databases">
        <authorList>
            <consortium name="The Broad Institute Genome Sequencing Platform"/>
            <person name="Ward D."/>
            <person name="Earl A."/>
            <person name="Feldgarden M."/>
            <person name="Young S.K."/>
            <person name="Gargeya S."/>
            <person name="Zeng Q."/>
            <person name="Alvarado L."/>
            <person name="Berlin A."/>
            <person name="Bochicchio J."/>
            <person name="Chapman S.B."/>
            <person name="Chen Z."/>
            <person name="Freedman E."/>
            <person name="Gellesch M."/>
            <person name="Goldberg J."/>
            <person name="Griggs A."/>
            <person name="Gujja S."/>
            <person name="Heilman E."/>
            <person name="Heiman D."/>
            <person name="Howarth C."/>
            <person name="Mehta T."/>
            <person name="Neiman D."/>
            <person name="Pearson M."/>
            <person name="Roberts A."/>
            <person name="Saif S."/>
            <person name="Shea T."/>
            <person name="Shenoy N."/>
            <person name="Sisk P."/>
            <person name="Stolte C."/>
            <person name="Sykes S."/>
            <person name="White J."/>
            <person name="Yandava C."/>
            <person name="Allen-Vercoe E."/>
            <person name="Sibley C."/>
            <person name="Ambrose C.E."/>
            <person name="Strauss J."/>
            <person name="Daigneault M."/>
            <person name="Haas B."/>
            <person name="Nusbaum C."/>
            <person name="Birren B."/>
        </authorList>
    </citation>
    <scope>NUCLEOTIDE SEQUENCE [LARGE SCALE GENOMIC DNA]</scope>
    <source>
        <strain evidence="7 8">3_1_6</strain>
    </source>
</reference>
<dbReference type="InterPro" id="IPR029063">
    <property type="entry name" value="SAM-dependent_MTases_sf"/>
</dbReference>
<dbReference type="Pfam" id="PF00590">
    <property type="entry name" value="TP_methylase"/>
    <property type="match status" value="1"/>
</dbReference>
<evidence type="ECO:0000256" key="5">
    <source>
        <dbReference type="ARBA" id="ARBA00022691"/>
    </source>
</evidence>
<dbReference type="InterPro" id="IPR050714">
    <property type="entry name" value="Cobalamin_biosynth_MTase"/>
</dbReference>
<dbReference type="AlphaFoldDB" id="E5Y1G6"/>
<keyword evidence="2" id="KW-0169">Cobalamin biosynthesis</keyword>
<dbReference type="RefSeq" id="WP_005023859.1">
    <property type="nucleotide sequence ID" value="NZ_KE150239.1"/>
</dbReference>
<feature type="domain" description="Tetrapyrrole methylase" evidence="6">
    <location>
        <begin position="28"/>
        <end position="202"/>
    </location>
</feature>
<dbReference type="CDD" id="cd02440">
    <property type="entry name" value="AdoMet_MTases"/>
    <property type="match status" value="1"/>
</dbReference>
<keyword evidence="4 7" id="KW-0808">Transferase</keyword>
<organism evidence="7 8">
    <name type="scientific">Bilophila wadsworthia (strain 3_1_6)</name>
    <dbReference type="NCBI Taxonomy" id="563192"/>
    <lineage>
        <taxon>Bacteria</taxon>
        <taxon>Pseudomonadati</taxon>
        <taxon>Thermodesulfobacteriota</taxon>
        <taxon>Desulfovibrionia</taxon>
        <taxon>Desulfovibrionales</taxon>
        <taxon>Desulfovibrionaceae</taxon>
        <taxon>Bilophila</taxon>
    </lineage>
</organism>
<dbReference type="CDD" id="cd11644">
    <property type="entry name" value="Precorrin-6Y-MT"/>
    <property type="match status" value="1"/>
</dbReference>
<dbReference type="STRING" id="563192.HMPREF0179_00025"/>
<dbReference type="GO" id="GO:0009236">
    <property type="term" value="P:cobalamin biosynthetic process"/>
    <property type="evidence" value="ECO:0007669"/>
    <property type="project" value="UniProtKB-UniPathway"/>
</dbReference>
<dbReference type="EMBL" id="ADCP02000002">
    <property type="protein sequence ID" value="EFV46158.1"/>
    <property type="molecule type" value="Genomic_DNA"/>
</dbReference>
<evidence type="ECO:0000256" key="4">
    <source>
        <dbReference type="ARBA" id="ARBA00022679"/>
    </source>
</evidence>
<dbReference type="eggNOG" id="COG2242">
    <property type="taxonomic scope" value="Bacteria"/>
</dbReference>
<dbReference type="InterPro" id="IPR012818">
    <property type="entry name" value="CbiE"/>
</dbReference>
<dbReference type="Gene3D" id="3.40.1010.10">
    <property type="entry name" value="Cobalt-precorrin-4 Transmethylase, Domain 1"/>
    <property type="match status" value="1"/>
</dbReference>
<evidence type="ECO:0000313" key="7">
    <source>
        <dbReference type="EMBL" id="EFV46158.1"/>
    </source>
</evidence>
<reference evidence="7 8" key="2">
    <citation type="submission" date="2013-04" db="EMBL/GenBank/DDBJ databases">
        <title>The Genome Sequence of Bilophila wadsworthia 3_1_6.</title>
        <authorList>
            <consortium name="The Broad Institute Genomics Platform"/>
            <person name="Earl A."/>
            <person name="Ward D."/>
            <person name="Feldgarden M."/>
            <person name="Gevers D."/>
            <person name="Sibley C."/>
            <person name="Strauss J."/>
            <person name="Allen-Vercoe E."/>
            <person name="Walker B."/>
            <person name="Young S."/>
            <person name="Zeng Q."/>
            <person name="Gargeya S."/>
            <person name="Fitzgerald M."/>
            <person name="Haas B."/>
            <person name="Abouelleil A."/>
            <person name="Allen A.W."/>
            <person name="Alvarado L."/>
            <person name="Arachchi H.M."/>
            <person name="Berlin A.M."/>
            <person name="Chapman S.B."/>
            <person name="Gainer-Dewar J."/>
            <person name="Goldberg J."/>
            <person name="Griggs A."/>
            <person name="Gujja S."/>
            <person name="Hansen M."/>
            <person name="Howarth C."/>
            <person name="Imamovic A."/>
            <person name="Ireland A."/>
            <person name="Larimer J."/>
            <person name="McCowan C."/>
            <person name="Murphy C."/>
            <person name="Pearson M."/>
            <person name="Poon T.W."/>
            <person name="Priest M."/>
            <person name="Roberts A."/>
            <person name="Saif S."/>
            <person name="Shea T."/>
            <person name="Sisk P."/>
            <person name="Sykes S."/>
            <person name="Wortman J."/>
            <person name="Nusbaum C."/>
            <person name="Birren B."/>
        </authorList>
    </citation>
    <scope>NUCLEOTIDE SEQUENCE [LARGE SCALE GENOMIC DNA]</scope>
    <source>
        <strain evidence="7 8">3_1_6</strain>
    </source>
</reference>
<comment type="caution">
    <text evidence="7">The sequence shown here is derived from an EMBL/GenBank/DDBJ whole genome shotgun (WGS) entry which is preliminary data.</text>
</comment>
<evidence type="ECO:0000256" key="3">
    <source>
        <dbReference type="ARBA" id="ARBA00022603"/>
    </source>
</evidence>
<dbReference type="InterPro" id="IPR000878">
    <property type="entry name" value="4pyrrol_Mease"/>
</dbReference>
<dbReference type="UniPathway" id="UPA00148"/>
<comment type="pathway">
    <text evidence="1">Cofactor biosynthesis; adenosylcobalamin biosynthesis.</text>
</comment>
<dbReference type="GO" id="GO:0032259">
    <property type="term" value="P:methylation"/>
    <property type="evidence" value="ECO:0007669"/>
    <property type="project" value="UniProtKB-KW"/>
</dbReference>
<dbReference type="InterPro" id="IPR035996">
    <property type="entry name" value="4pyrrol_Methylase_sf"/>
</dbReference>
<proteinExistence type="predicted"/>
<dbReference type="SUPFAM" id="SSF53790">
    <property type="entry name" value="Tetrapyrrole methylase"/>
    <property type="match status" value="1"/>
</dbReference>
<keyword evidence="5" id="KW-0949">S-adenosyl-L-methionine</keyword>
<sequence length="497" mass="52549">MDGNGMDTEAGRIDVVSCGIGFPKDAETLGLIGRADVVYGSRALLAACPVEARLTRIIGAKAREDAADALTLCRVGRHVVVLASGDALYHGFGGTLSGMAHPDDTIVYHPGITAFQALFHRLGLPWQDARLFSAHSGEALPARAIAEAPLSVAYAGSRYPAHAISQAVLKLHPASAGRAAVIAERLGSPEERLFSGPLADLARTECGPTSILLLLPTPWHCVPHTVARIAHDARPDSGIHEGSPISHSIPAPILTLGFPEEDYERENNLITASDVRAVILSRLRLPAWGTLWDIGAGSGSVGLEAAGLRPNLNVVGIERKPERGAIIERNRARLGVPNYTLHIGDALELIHASSIDNLLSSPYGGTPAAQPPHQSEALGKRGEGEMRSLLQKGFLSPSPGGSAPSLPPPDRVFIGGGGRDLPELLAACMERMPPGGIMAASAVTLESFHTLSAWSPDRRTGLCSLNIAHEQPIAGTSHHLKQQNTIYLFTFQKEITS</sequence>
<evidence type="ECO:0000313" key="8">
    <source>
        <dbReference type="Proteomes" id="UP000006034"/>
    </source>
</evidence>
<dbReference type="PANTHER" id="PTHR43182">
    <property type="entry name" value="COBALT-PRECORRIN-6B C(15)-METHYLTRANSFERASE (DECARBOXYLATING)"/>
    <property type="match status" value="1"/>
</dbReference>
<dbReference type="GO" id="GO:0008276">
    <property type="term" value="F:protein methyltransferase activity"/>
    <property type="evidence" value="ECO:0007669"/>
    <property type="project" value="InterPro"/>
</dbReference>
<dbReference type="eggNOG" id="COG2241">
    <property type="taxonomic scope" value="Bacteria"/>
</dbReference>
<accession>E5Y1G6</accession>
<name>E5Y1G6_BILW3</name>
<dbReference type="Proteomes" id="UP000006034">
    <property type="component" value="Unassembled WGS sequence"/>
</dbReference>
<dbReference type="Gene3D" id="3.40.50.150">
    <property type="entry name" value="Vaccinia Virus protein VP39"/>
    <property type="match status" value="2"/>
</dbReference>
<protein>
    <submittedName>
        <fullName evidence="7">Precorrin-6Y C5,15-methyltransferase (Decarboxylating), CbiT subunit</fullName>
    </submittedName>
</protein>
<evidence type="ECO:0000259" key="6">
    <source>
        <dbReference type="Pfam" id="PF00590"/>
    </source>
</evidence>
<dbReference type="SUPFAM" id="SSF53335">
    <property type="entry name" value="S-adenosyl-L-methionine-dependent methyltransferases"/>
    <property type="match status" value="1"/>
</dbReference>
<dbReference type="GeneID" id="78087172"/>
<keyword evidence="8" id="KW-1185">Reference proteome</keyword>
<dbReference type="HOGENOM" id="CLU_031955_1_2_7"/>
<keyword evidence="3 7" id="KW-0489">Methyltransferase</keyword>